<organism evidence="1">
    <name type="scientific">Trypanosoma congolense (strain IL3000)</name>
    <dbReference type="NCBI Taxonomy" id="1068625"/>
    <lineage>
        <taxon>Eukaryota</taxon>
        <taxon>Discoba</taxon>
        <taxon>Euglenozoa</taxon>
        <taxon>Kinetoplastea</taxon>
        <taxon>Metakinetoplastina</taxon>
        <taxon>Trypanosomatida</taxon>
        <taxon>Trypanosomatidae</taxon>
        <taxon>Trypanosoma</taxon>
        <taxon>Nannomonas</taxon>
    </lineage>
</organism>
<protein>
    <submittedName>
        <fullName evidence="1">Uncharacterized protein</fullName>
    </submittedName>
</protein>
<proteinExistence type="predicted"/>
<evidence type="ECO:0000313" key="1">
    <source>
        <dbReference type="EMBL" id="CCC92612.1"/>
    </source>
</evidence>
<dbReference type="EMBL" id="HE575322">
    <property type="protein sequence ID" value="CCC92612.1"/>
    <property type="molecule type" value="Genomic_DNA"/>
</dbReference>
<accession>G0UT98</accession>
<name>G0UT98_TRYCI</name>
<sequence length="134" mass="15411">MQQHRSHFLLQQQHQQKISTRRLCEVKGFSLAENAPSPLTHAQSHFKANKLWFHLIVLGTLRSCGAFTTVIDREALIDLKLFFIFKRNKRNDESVSYVTADAKEKGKKRDACRTSISNKPHGRDIHTASWALLL</sequence>
<reference evidence="1" key="1">
    <citation type="journal article" date="2012" name="Proc. Natl. Acad. Sci. U.S.A.">
        <title>Antigenic diversity is generated by distinct evolutionary mechanisms in African trypanosome species.</title>
        <authorList>
            <person name="Jackson A.P."/>
            <person name="Berry A."/>
            <person name="Aslett M."/>
            <person name="Allison H.C."/>
            <person name="Burton P."/>
            <person name="Vavrova-Anderson J."/>
            <person name="Brown R."/>
            <person name="Browne H."/>
            <person name="Corton N."/>
            <person name="Hauser H."/>
            <person name="Gamble J."/>
            <person name="Gilderthorp R."/>
            <person name="Marcello L."/>
            <person name="McQuillan J."/>
            <person name="Otto T.D."/>
            <person name="Quail M.A."/>
            <person name="Sanders M.J."/>
            <person name="van Tonder A."/>
            <person name="Ginger M.L."/>
            <person name="Field M.C."/>
            <person name="Barry J.D."/>
            <person name="Hertz-Fowler C."/>
            <person name="Berriman M."/>
        </authorList>
    </citation>
    <scope>NUCLEOTIDE SEQUENCE</scope>
    <source>
        <strain evidence="1">IL3000</strain>
    </source>
</reference>
<gene>
    <name evidence="1" type="ORF">TCIL3000_9_50</name>
</gene>
<dbReference type="AlphaFoldDB" id="G0UT98"/>